<feature type="compositionally biased region" description="Pro residues" evidence="1">
    <location>
        <begin position="546"/>
        <end position="555"/>
    </location>
</feature>
<sequence>MAGGRYSAEFLLYLRDSPLCVKPPNLPPPEEWMGPPPETIRNQQKASNDRAKSGDALLLNQESRRQPHDRNGSRNAAIDRHHRADPDEIILGPPRTSFASATSMRNHRTADADKGFKDSDRQDRSDRFNFRNRAGDSDFGREPRDGRNAGFRRRGDQDQDSEGWSTVKPRKSFGHEGAERFHGRMGGVGATDRFGGARDDRRARDRDDREGSDRRNRNFDHRSRDLDGDEPDTPRRNGPSRGKSESWFRNDANSTGNDAAPMSQRERIDRAKNWRDRDPEDKPGDRYGDRSDRNYERRWDRDRQNRVENDPEWLDEPAEDKTEGHTEADFKKFMEEMKAARGGAASKSEEKSATVLDKPAATVPTATQAEQKVVSAPAVEQGPDKFFAAYASTGLDIITSGADAKDVTKLKAGKSSRFMAFLAPQEDSRAKTEPATPAAAAQPADKPAASSQQSEAEKEAFALLIQKLHMSGIGSAAQSSAPPAQTGTTRKFPESPFQELQQKSAVGSPESFQQYGSNDRRDDPRLRTSQPSIHDLLSPRAVGLPGPGPTPPPATRPEQALQDLLAQRHQLPGQANARAAQNMAAVNRNTEFLMNLMQGHRDAPPEQPRTEQLLTRMPQPTKQMSLANGPDREQDYSRERSASQRQQLRGPGGPPGFLEDSPFRPGDVDPRPPPQPTQILQRPPPPAGLDHQMHPFLMGGMNPAGAGGPGASQMAPQRPMIPPPNLLNNGPRNMPMPGMYPPPSFPPPHGHAHSHAHGGPGGPGHFPPGPPPHPHGGGHGPGDGLVGPPMPPPGVPRSMQPPPGFFGGPPPPGFMPPPNMGGGAGGGAGGGGGFPVGPDGPQPPNAGPGPLPVPGPGPFGGGGLPGPFDRLDRMAGMDRRGMMPPGAYRGP</sequence>
<feature type="compositionally biased region" description="Basic and acidic residues" evidence="1">
    <location>
        <begin position="869"/>
        <end position="881"/>
    </location>
</feature>
<feature type="region of interest" description="Disordered" evidence="1">
    <location>
        <begin position="498"/>
        <end position="557"/>
    </location>
</feature>
<dbReference type="Pfam" id="PF20566">
    <property type="entry name" value="Eap1"/>
    <property type="match status" value="1"/>
</dbReference>
<feature type="compositionally biased region" description="Basic and acidic residues" evidence="1">
    <location>
        <begin position="195"/>
        <end position="226"/>
    </location>
</feature>
<gene>
    <name evidence="2" type="ORF">THITE_110318</name>
</gene>
<feature type="compositionally biased region" description="Basic and acidic residues" evidence="1">
    <location>
        <begin position="173"/>
        <end position="182"/>
    </location>
</feature>
<organism evidence="2 3">
    <name type="scientific">Thermothielavioides terrestris (strain ATCC 38088 / NRRL 8126)</name>
    <name type="common">Thielavia terrestris</name>
    <dbReference type="NCBI Taxonomy" id="578455"/>
    <lineage>
        <taxon>Eukaryota</taxon>
        <taxon>Fungi</taxon>
        <taxon>Dikarya</taxon>
        <taxon>Ascomycota</taxon>
        <taxon>Pezizomycotina</taxon>
        <taxon>Sordariomycetes</taxon>
        <taxon>Sordariomycetidae</taxon>
        <taxon>Sordariales</taxon>
        <taxon>Chaetomiaceae</taxon>
        <taxon>Thermothielavioides</taxon>
        <taxon>Thermothielavioides terrestris</taxon>
    </lineage>
</organism>
<feature type="compositionally biased region" description="Pro residues" evidence="1">
    <location>
        <begin position="838"/>
        <end position="857"/>
    </location>
</feature>
<keyword evidence="3" id="KW-1185">Reference proteome</keyword>
<dbReference type="GeneID" id="11518017"/>
<feature type="compositionally biased region" description="Polar residues" evidence="1">
    <location>
        <begin position="610"/>
        <end position="626"/>
    </location>
</feature>
<feature type="compositionally biased region" description="Basic and acidic residues" evidence="1">
    <location>
        <begin position="630"/>
        <end position="642"/>
    </location>
</feature>
<evidence type="ECO:0000313" key="3">
    <source>
        <dbReference type="Proteomes" id="UP000008181"/>
    </source>
</evidence>
<feature type="compositionally biased region" description="Polar residues" evidence="1">
    <location>
        <begin position="498"/>
        <end position="517"/>
    </location>
</feature>
<dbReference type="RefSeq" id="XP_003653160.1">
    <property type="nucleotide sequence ID" value="XM_003653112.1"/>
</dbReference>
<feature type="region of interest" description="Disordered" evidence="1">
    <location>
        <begin position="341"/>
        <end position="367"/>
    </location>
</feature>
<dbReference type="EMBL" id="CP003010">
    <property type="protein sequence ID" value="AEO66824.1"/>
    <property type="molecule type" value="Genomic_DNA"/>
</dbReference>
<feature type="compositionally biased region" description="Low complexity" evidence="1">
    <location>
        <begin position="433"/>
        <end position="449"/>
    </location>
</feature>
<feature type="compositionally biased region" description="Pro residues" evidence="1">
    <location>
        <begin position="788"/>
        <end position="819"/>
    </location>
</feature>
<feature type="compositionally biased region" description="Low complexity" evidence="1">
    <location>
        <begin position="726"/>
        <end position="737"/>
    </location>
</feature>
<accession>G2R3X2</accession>
<feature type="compositionally biased region" description="Pro residues" evidence="1">
    <location>
        <begin position="765"/>
        <end position="774"/>
    </location>
</feature>
<feature type="region of interest" description="Disordered" evidence="1">
    <location>
        <begin position="18"/>
        <end position="327"/>
    </location>
</feature>
<feature type="compositionally biased region" description="Pro residues" evidence="1">
    <location>
        <begin position="738"/>
        <end position="749"/>
    </location>
</feature>
<dbReference type="OrthoDB" id="2504266at2759"/>
<feature type="compositionally biased region" description="Basic and acidic residues" evidence="1">
    <location>
        <begin position="62"/>
        <end position="86"/>
    </location>
</feature>
<evidence type="ECO:0000256" key="1">
    <source>
        <dbReference type="SAM" id="MobiDB-lite"/>
    </source>
</evidence>
<feature type="compositionally biased region" description="Basic and acidic residues" evidence="1">
    <location>
        <begin position="108"/>
        <end position="157"/>
    </location>
</feature>
<dbReference type="KEGG" id="ttt:THITE_110318"/>
<protein>
    <submittedName>
        <fullName evidence="2">Uncharacterized protein</fullName>
    </submittedName>
</protein>
<feature type="compositionally biased region" description="Pro residues" evidence="1">
    <location>
        <begin position="671"/>
        <end position="687"/>
    </location>
</feature>
<reference evidence="2 3" key="1">
    <citation type="journal article" date="2011" name="Nat. Biotechnol.">
        <title>Comparative genomic analysis of the thermophilic biomass-degrading fungi Myceliophthora thermophila and Thielavia terrestris.</title>
        <authorList>
            <person name="Berka R.M."/>
            <person name="Grigoriev I.V."/>
            <person name="Otillar R."/>
            <person name="Salamov A."/>
            <person name="Grimwood J."/>
            <person name="Reid I."/>
            <person name="Ishmael N."/>
            <person name="John T."/>
            <person name="Darmond C."/>
            <person name="Moisan M.-C."/>
            <person name="Henrissat B."/>
            <person name="Coutinho P.M."/>
            <person name="Lombard V."/>
            <person name="Natvig D.O."/>
            <person name="Lindquist E."/>
            <person name="Schmutz J."/>
            <person name="Lucas S."/>
            <person name="Harris P."/>
            <person name="Powlowski J."/>
            <person name="Bellemare A."/>
            <person name="Taylor D."/>
            <person name="Butler G."/>
            <person name="de Vries R.P."/>
            <person name="Allijn I.E."/>
            <person name="van den Brink J."/>
            <person name="Ushinsky S."/>
            <person name="Storms R."/>
            <person name="Powell A.J."/>
            <person name="Paulsen I.T."/>
            <person name="Elbourne L.D.H."/>
            <person name="Baker S.E."/>
            <person name="Magnuson J."/>
            <person name="LaBoissiere S."/>
            <person name="Clutterbuck A.J."/>
            <person name="Martinez D."/>
            <person name="Wogulis M."/>
            <person name="de Leon A.L."/>
            <person name="Rey M.W."/>
            <person name="Tsang A."/>
        </authorList>
    </citation>
    <scope>NUCLEOTIDE SEQUENCE [LARGE SCALE GENOMIC DNA]</scope>
    <source>
        <strain evidence="3">ATCC 38088 / NRRL 8126</strain>
    </source>
</reference>
<proteinExistence type="predicted"/>
<feature type="compositionally biased region" description="Gly residues" evidence="1">
    <location>
        <begin position="820"/>
        <end position="835"/>
    </location>
</feature>
<feature type="region of interest" description="Disordered" evidence="1">
    <location>
        <begin position="423"/>
        <end position="457"/>
    </location>
</feature>
<feature type="compositionally biased region" description="Gly residues" evidence="1">
    <location>
        <begin position="775"/>
        <end position="785"/>
    </location>
</feature>
<feature type="compositionally biased region" description="Basic and acidic residues" evidence="1">
    <location>
        <begin position="264"/>
        <end position="309"/>
    </location>
</feature>
<dbReference type="AlphaFoldDB" id="G2R3X2"/>
<feature type="region of interest" description="Disordered" evidence="1">
    <location>
        <begin position="600"/>
        <end position="891"/>
    </location>
</feature>
<feature type="compositionally biased region" description="Pro residues" evidence="1">
    <location>
        <begin position="24"/>
        <end position="38"/>
    </location>
</feature>
<evidence type="ECO:0000313" key="2">
    <source>
        <dbReference type="EMBL" id="AEO66824.1"/>
    </source>
</evidence>
<dbReference type="HOGENOM" id="CLU_018356_0_0_1"/>
<dbReference type="InterPro" id="IPR046784">
    <property type="entry name" value="Eap1"/>
</dbReference>
<name>G2R3X2_THETT</name>
<dbReference type="eggNOG" id="ENOG502S7KY">
    <property type="taxonomic scope" value="Eukaryota"/>
</dbReference>
<feature type="compositionally biased region" description="Low complexity" evidence="1">
    <location>
        <begin position="882"/>
        <end position="891"/>
    </location>
</feature>
<dbReference type="Proteomes" id="UP000008181">
    <property type="component" value="Chromosome 2"/>
</dbReference>